<feature type="domain" description="HTH cro/C1-type" evidence="2">
    <location>
        <begin position="1"/>
        <end position="48"/>
    </location>
</feature>
<dbReference type="InterPro" id="IPR010982">
    <property type="entry name" value="Lambda_DNA-bd_dom_sf"/>
</dbReference>
<organism evidence="3 4">
    <name type="scientific">Streptomyces calidiresistens</name>
    <dbReference type="NCBI Taxonomy" id="1485586"/>
    <lineage>
        <taxon>Bacteria</taxon>
        <taxon>Bacillati</taxon>
        <taxon>Actinomycetota</taxon>
        <taxon>Actinomycetes</taxon>
        <taxon>Kitasatosporales</taxon>
        <taxon>Streptomycetaceae</taxon>
        <taxon>Streptomyces</taxon>
    </lineage>
</organism>
<dbReference type="Proteomes" id="UP000530234">
    <property type="component" value="Unassembled WGS sequence"/>
</dbReference>
<evidence type="ECO:0000313" key="3">
    <source>
        <dbReference type="EMBL" id="MBB0231332.1"/>
    </source>
</evidence>
<name>A0A7W3T5K5_9ACTN</name>
<feature type="region of interest" description="Disordered" evidence="1">
    <location>
        <begin position="52"/>
        <end position="104"/>
    </location>
</feature>
<gene>
    <name evidence="3" type="ORF">FOE67_17910</name>
</gene>
<reference evidence="4" key="1">
    <citation type="submission" date="2019-10" db="EMBL/GenBank/DDBJ databases">
        <title>Streptomyces sp. nov., a novel actinobacterium isolated from alkaline environment.</title>
        <authorList>
            <person name="Golinska P."/>
        </authorList>
    </citation>
    <scope>NUCLEOTIDE SEQUENCE [LARGE SCALE GENOMIC DNA]</scope>
    <source>
        <strain evidence="4">DSM 42108</strain>
    </source>
</reference>
<dbReference type="GO" id="GO:0003677">
    <property type="term" value="F:DNA binding"/>
    <property type="evidence" value="ECO:0007669"/>
    <property type="project" value="InterPro"/>
</dbReference>
<dbReference type="Gene3D" id="1.10.260.40">
    <property type="entry name" value="lambda repressor-like DNA-binding domains"/>
    <property type="match status" value="1"/>
</dbReference>
<feature type="compositionally biased region" description="Low complexity" evidence="1">
    <location>
        <begin position="61"/>
        <end position="79"/>
    </location>
</feature>
<proteinExistence type="predicted"/>
<dbReference type="CDD" id="cd00093">
    <property type="entry name" value="HTH_XRE"/>
    <property type="match status" value="1"/>
</dbReference>
<evidence type="ECO:0000256" key="1">
    <source>
        <dbReference type="SAM" id="MobiDB-lite"/>
    </source>
</evidence>
<dbReference type="InterPro" id="IPR001387">
    <property type="entry name" value="Cro/C1-type_HTH"/>
</dbReference>
<keyword evidence="4" id="KW-1185">Reference proteome</keyword>
<dbReference type="AlphaFoldDB" id="A0A7W3T5K5"/>
<evidence type="ECO:0000313" key="4">
    <source>
        <dbReference type="Proteomes" id="UP000530234"/>
    </source>
</evidence>
<protein>
    <submittedName>
        <fullName evidence="3">Helix-turn-helix domain-containing protein</fullName>
    </submittedName>
</protein>
<dbReference type="PROSITE" id="PS50943">
    <property type="entry name" value="HTH_CROC1"/>
    <property type="match status" value="1"/>
</dbReference>
<evidence type="ECO:0000259" key="2">
    <source>
        <dbReference type="PROSITE" id="PS50943"/>
    </source>
</evidence>
<sequence>MRTAAGLTRTRVAAAIGVTPETVRKWETGVTDPSGEHRAAYGRLLDGLAARYPAPAPPAPESAAPGAAAPAVSESSPARAARESHRRHQQRRTTTTAEATRGELRERIAARVSTELERAGGDTDAAAAALIKKAIPDVMELFAATRRTARYEHTSYPSLPQIFERPAKGEANLIWEARPSWRHPGLRRSPDGPLTVTALDVNAAYLSALKTHLPIGRLEHTTGGGHDRRRAGVHLIDPPAWHHPTAPNPLGDREETGPVWVTEPTLRLLLQLAGPKHRLIETPRIHESWTSGATEALLDGLRQTLAEARTDAIATGDDVTLTYLKAMYSRFVSTIGDSSANREMMRPDWTHIIRSQAFANLWRRAHKAAAASLTVVSIVGTDELHVAGDWRTVWTEGTGLSEMKVKTTPRTGEPVTYTMTEVA</sequence>
<dbReference type="Pfam" id="PF01381">
    <property type="entry name" value="HTH_3"/>
    <property type="match status" value="1"/>
</dbReference>
<dbReference type="EMBL" id="VKHS01000486">
    <property type="protein sequence ID" value="MBB0231332.1"/>
    <property type="molecule type" value="Genomic_DNA"/>
</dbReference>
<dbReference type="SUPFAM" id="SSF47413">
    <property type="entry name" value="lambda repressor-like DNA-binding domains"/>
    <property type="match status" value="1"/>
</dbReference>
<accession>A0A7W3T5K5</accession>
<comment type="caution">
    <text evidence="3">The sequence shown here is derived from an EMBL/GenBank/DDBJ whole genome shotgun (WGS) entry which is preliminary data.</text>
</comment>